<feature type="transmembrane region" description="Helical" evidence="1">
    <location>
        <begin position="37"/>
        <end position="62"/>
    </location>
</feature>
<evidence type="ECO:0000313" key="2">
    <source>
        <dbReference type="EMBL" id="KAF9473744.1"/>
    </source>
</evidence>
<dbReference type="Proteomes" id="UP000807469">
    <property type="component" value="Unassembled WGS sequence"/>
</dbReference>
<keyword evidence="3" id="KW-1185">Reference proteome</keyword>
<evidence type="ECO:0000256" key="1">
    <source>
        <dbReference type="SAM" id="Phobius"/>
    </source>
</evidence>
<sequence>MKYLMGGFRSAFLYRSESELQAIEDTYLDYYAHLRLIYLRCLLYLLLGYHASARISFNILLLRPQH</sequence>
<evidence type="ECO:0000313" key="3">
    <source>
        <dbReference type="Proteomes" id="UP000807469"/>
    </source>
</evidence>
<protein>
    <submittedName>
        <fullName evidence="2">Uncharacterized protein</fullName>
    </submittedName>
</protein>
<keyword evidence="1" id="KW-1133">Transmembrane helix</keyword>
<accession>A0A9P5YSB6</accession>
<organism evidence="2 3">
    <name type="scientific">Pholiota conissans</name>
    <dbReference type="NCBI Taxonomy" id="109636"/>
    <lineage>
        <taxon>Eukaryota</taxon>
        <taxon>Fungi</taxon>
        <taxon>Dikarya</taxon>
        <taxon>Basidiomycota</taxon>
        <taxon>Agaricomycotina</taxon>
        <taxon>Agaricomycetes</taxon>
        <taxon>Agaricomycetidae</taxon>
        <taxon>Agaricales</taxon>
        <taxon>Agaricineae</taxon>
        <taxon>Strophariaceae</taxon>
        <taxon>Pholiota</taxon>
    </lineage>
</organism>
<dbReference type="AlphaFoldDB" id="A0A9P5YSB6"/>
<keyword evidence="1" id="KW-0472">Membrane</keyword>
<proteinExistence type="predicted"/>
<comment type="caution">
    <text evidence="2">The sequence shown here is derived from an EMBL/GenBank/DDBJ whole genome shotgun (WGS) entry which is preliminary data.</text>
</comment>
<keyword evidence="1" id="KW-0812">Transmembrane</keyword>
<reference evidence="2" key="1">
    <citation type="submission" date="2020-11" db="EMBL/GenBank/DDBJ databases">
        <authorList>
            <consortium name="DOE Joint Genome Institute"/>
            <person name="Ahrendt S."/>
            <person name="Riley R."/>
            <person name="Andreopoulos W."/>
            <person name="Labutti K."/>
            <person name="Pangilinan J."/>
            <person name="Ruiz-Duenas F.J."/>
            <person name="Barrasa J.M."/>
            <person name="Sanchez-Garcia M."/>
            <person name="Camarero S."/>
            <person name="Miyauchi S."/>
            <person name="Serrano A."/>
            <person name="Linde D."/>
            <person name="Babiker R."/>
            <person name="Drula E."/>
            <person name="Ayuso-Fernandez I."/>
            <person name="Pacheco R."/>
            <person name="Padilla G."/>
            <person name="Ferreira P."/>
            <person name="Barriuso J."/>
            <person name="Kellner H."/>
            <person name="Castanera R."/>
            <person name="Alfaro M."/>
            <person name="Ramirez L."/>
            <person name="Pisabarro A.G."/>
            <person name="Kuo A."/>
            <person name="Tritt A."/>
            <person name="Lipzen A."/>
            <person name="He G."/>
            <person name="Yan M."/>
            <person name="Ng V."/>
            <person name="Cullen D."/>
            <person name="Martin F."/>
            <person name="Rosso M.-N."/>
            <person name="Henrissat B."/>
            <person name="Hibbett D."/>
            <person name="Martinez A.T."/>
            <person name="Grigoriev I.V."/>
        </authorList>
    </citation>
    <scope>NUCLEOTIDE SEQUENCE</scope>
    <source>
        <strain evidence="2">CIRM-BRFM 674</strain>
    </source>
</reference>
<gene>
    <name evidence="2" type="ORF">BDN70DRAFT_361192</name>
</gene>
<dbReference type="EMBL" id="MU155419">
    <property type="protein sequence ID" value="KAF9473744.1"/>
    <property type="molecule type" value="Genomic_DNA"/>
</dbReference>
<name>A0A9P5YSB6_9AGAR</name>